<dbReference type="Proteomes" id="UP000299102">
    <property type="component" value="Unassembled WGS sequence"/>
</dbReference>
<accession>A0A4C1V682</accession>
<reference evidence="2 3" key="1">
    <citation type="journal article" date="2019" name="Commun. Biol.">
        <title>The bagworm genome reveals a unique fibroin gene that provides high tensile strength.</title>
        <authorList>
            <person name="Kono N."/>
            <person name="Nakamura H."/>
            <person name="Ohtoshi R."/>
            <person name="Tomita M."/>
            <person name="Numata K."/>
            <person name="Arakawa K."/>
        </authorList>
    </citation>
    <scope>NUCLEOTIDE SEQUENCE [LARGE SCALE GENOMIC DNA]</scope>
</reference>
<dbReference type="AlphaFoldDB" id="A0A4C1V682"/>
<sequence>MQCNNANEGRSSRRDVRRRTTSLPARRRWISAITLGPAEFGVAVGMAREGSRMDTYGCSIHTVTPFTVRSRSGLGPFPVR</sequence>
<evidence type="ECO:0000256" key="1">
    <source>
        <dbReference type="SAM" id="MobiDB-lite"/>
    </source>
</evidence>
<feature type="region of interest" description="Disordered" evidence="1">
    <location>
        <begin position="1"/>
        <end position="23"/>
    </location>
</feature>
<evidence type="ECO:0000313" key="2">
    <source>
        <dbReference type="EMBL" id="GBP34010.1"/>
    </source>
</evidence>
<dbReference type="EMBL" id="BGZK01000282">
    <property type="protein sequence ID" value="GBP34010.1"/>
    <property type="molecule type" value="Genomic_DNA"/>
</dbReference>
<protein>
    <submittedName>
        <fullName evidence="2">Uncharacterized protein</fullName>
    </submittedName>
</protein>
<keyword evidence="3" id="KW-1185">Reference proteome</keyword>
<organism evidence="2 3">
    <name type="scientific">Eumeta variegata</name>
    <name type="common">Bagworm moth</name>
    <name type="synonym">Eumeta japonica</name>
    <dbReference type="NCBI Taxonomy" id="151549"/>
    <lineage>
        <taxon>Eukaryota</taxon>
        <taxon>Metazoa</taxon>
        <taxon>Ecdysozoa</taxon>
        <taxon>Arthropoda</taxon>
        <taxon>Hexapoda</taxon>
        <taxon>Insecta</taxon>
        <taxon>Pterygota</taxon>
        <taxon>Neoptera</taxon>
        <taxon>Endopterygota</taxon>
        <taxon>Lepidoptera</taxon>
        <taxon>Glossata</taxon>
        <taxon>Ditrysia</taxon>
        <taxon>Tineoidea</taxon>
        <taxon>Psychidae</taxon>
        <taxon>Oiketicinae</taxon>
        <taxon>Eumeta</taxon>
    </lineage>
</organism>
<name>A0A4C1V682_EUMVA</name>
<comment type="caution">
    <text evidence="2">The sequence shown here is derived from an EMBL/GenBank/DDBJ whole genome shotgun (WGS) entry which is preliminary data.</text>
</comment>
<evidence type="ECO:0000313" key="3">
    <source>
        <dbReference type="Proteomes" id="UP000299102"/>
    </source>
</evidence>
<proteinExistence type="predicted"/>
<gene>
    <name evidence="2" type="ORF">EVAR_24924_1</name>
</gene>